<dbReference type="PIRSF" id="PIRSF037238">
    <property type="entry name" value="Carboxypeptidase_G2"/>
    <property type="match status" value="1"/>
</dbReference>
<dbReference type="Gene3D" id="3.40.630.10">
    <property type="entry name" value="Zn peptidases"/>
    <property type="match status" value="1"/>
</dbReference>
<organism evidence="5 6">
    <name type="scientific">Dialister hominis</name>
    <dbReference type="NCBI Taxonomy" id="2582419"/>
    <lineage>
        <taxon>Bacteria</taxon>
        <taxon>Bacillati</taxon>
        <taxon>Bacillota</taxon>
        <taxon>Negativicutes</taxon>
        <taxon>Veillonellales</taxon>
        <taxon>Veillonellaceae</taxon>
        <taxon>Dialister</taxon>
    </lineage>
</organism>
<dbReference type="InterPro" id="IPR011650">
    <property type="entry name" value="Peptidase_M20_dimer"/>
</dbReference>
<dbReference type="Pfam" id="PF07687">
    <property type="entry name" value="M20_dimer"/>
    <property type="match status" value="1"/>
</dbReference>
<keyword evidence="2" id="KW-0378">Hydrolase</keyword>
<dbReference type="SUPFAM" id="SSF55031">
    <property type="entry name" value="Bacterial exopeptidase dimerisation domain"/>
    <property type="match status" value="1"/>
</dbReference>
<evidence type="ECO:0000313" key="5">
    <source>
        <dbReference type="EMBL" id="BBK25326.1"/>
    </source>
</evidence>
<evidence type="ECO:0000256" key="1">
    <source>
        <dbReference type="ARBA" id="ARBA00022723"/>
    </source>
</evidence>
<accession>A0A8D5A2X0</accession>
<name>A0A8D5A2X0_9FIRM</name>
<dbReference type="InterPro" id="IPR036264">
    <property type="entry name" value="Bact_exopeptidase_dim_dom"/>
</dbReference>
<keyword evidence="6" id="KW-1185">Reference proteome</keyword>
<dbReference type="InterPro" id="IPR002933">
    <property type="entry name" value="Peptidase_M20"/>
</dbReference>
<dbReference type="SUPFAM" id="SSF53187">
    <property type="entry name" value="Zn-dependent exopeptidases"/>
    <property type="match status" value="1"/>
</dbReference>
<proteinExistence type="predicted"/>
<dbReference type="KEGG" id="dho:Dia5BBH33_12610"/>
<dbReference type="GeneID" id="92716486"/>
<feature type="domain" description="Peptidase M20 dimerisation" evidence="4">
    <location>
        <begin position="184"/>
        <end position="285"/>
    </location>
</feature>
<evidence type="ECO:0000313" key="6">
    <source>
        <dbReference type="Proteomes" id="UP000320585"/>
    </source>
</evidence>
<dbReference type="InterPro" id="IPR017150">
    <property type="entry name" value="Pept_M20_glutamate_carboxypep"/>
</dbReference>
<dbReference type="PANTHER" id="PTHR43808">
    <property type="entry name" value="ACETYLORNITHINE DEACETYLASE"/>
    <property type="match status" value="1"/>
</dbReference>
<keyword evidence="1" id="KW-0479">Metal-binding</keyword>
<feature type="active site" evidence="3">
    <location>
        <position position="87"/>
    </location>
</feature>
<dbReference type="EMBL" id="AP019697">
    <property type="protein sequence ID" value="BBK25326.1"/>
    <property type="molecule type" value="Genomic_DNA"/>
</dbReference>
<dbReference type="Proteomes" id="UP000320585">
    <property type="component" value="Chromosome"/>
</dbReference>
<dbReference type="GO" id="GO:0004180">
    <property type="term" value="F:carboxypeptidase activity"/>
    <property type="evidence" value="ECO:0007669"/>
    <property type="project" value="UniProtKB-KW"/>
</dbReference>
<dbReference type="PANTHER" id="PTHR43808:SF9">
    <property type="entry name" value="BLL0789 PROTEIN"/>
    <property type="match status" value="1"/>
</dbReference>
<dbReference type="AlphaFoldDB" id="A0A8D5A2X0"/>
<dbReference type="CDD" id="cd03885">
    <property type="entry name" value="M20_CPDG2"/>
    <property type="match status" value="1"/>
</dbReference>
<keyword evidence="5" id="KW-0645">Protease</keyword>
<gene>
    <name evidence="5" type="ORF">Dia5BBH33_12610</name>
</gene>
<sequence length="383" mass="41760">MEDVVQLFDKVDQNREAMVDTWKLLVDRDCGSGNKAGVDGVGRDVKDFLEKCGFKVWFHEYEKAGNMLVAEYGDASKPFIVLTGHMDTVFGDGTAAARPFTIKDGKVTGPGVLDMKGGVTILLYAVRFLLEAGYNRYRIKIILAGDEEVAHGNSTASADYEKEAKGAVMGFNLETGCVDNSVVIERKGVAQYLFEVDGVGAHAGNNPEDGRSAVEELAHKILDIQAETDWQEGTTVNCGVIAGGTVANAVPEHAWVKVDVRFKTTAGMERIEKAFQKIAKKQYVESTTTCCKKLVVFPPMERLESSEKLFERAEAIAEKYGFPKAKAIAVGGGSDSAHLTACGIPTLCALGVRGQFNHTEREWAEEESLFERTKLLMALLSEL</sequence>
<dbReference type="InterPro" id="IPR050072">
    <property type="entry name" value="Peptidase_M20A"/>
</dbReference>
<dbReference type="OrthoDB" id="9783294at2"/>
<dbReference type="Gene3D" id="3.30.70.360">
    <property type="match status" value="1"/>
</dbReference>
<dbReference type="GO" id="GO:0046872">
    <property type="term" value="F:metal ion binding"/>
    <property type="evidence" value="ECO:0007669"/>
    <property type="project" value="UniProtKB-KW"/>
</dbReference>
<evidence type="ECO:0000256" key="3">
    <source>
        <dbReference type="PIRSR" id="PIRSR037238-1"/>
    </source>
</evidence>
<evidence type="ECO:0000256" key="2">
    <source>
        <dbReference type="ARBA" id="ARBA00022801"/>
    </source>
</evidence>
<protein>
    <submittedName>
        <fullName evidence="5">Glutamate carboxypeptidase</fullName>
    </submittedName>
</protein>
<feature type="active site" description="Proton acceptor" evidence="3">
    <location>
        <position position="147"/>
    </location>
</feature>
<keyword evidence="5" id="KW-0121">Carboxypeptidase</keyword>
<evidence type="ECO:0000259" key="4">
    <source>
        <dbReference type="Pfam" id="PF07687"/>
    </source>
</evidence>
<dbReference type="RefSeq" id="WP_143332599.1">
    <property type="nucleotide sequence ID" value="NZ_AP019697.1"/>
</dbReference>
<dbReference type="Pfam" id="PF01546">
    <property type="entry name" value="Peptidase_M20"/>
    <property type="match status" value="1"/>
</dbReference>
<reference evidence="6" key="1">
    <citation type="submission" date="2019-05" db="EMBL/GenBank/DDBJ databases">
        <title>Complete genome sequencing of Dialister sp. strain 5BBH33.</title>
        <authorList>
            <person name="Sakamoto M."/>
            <person name="Murakami T."/>
            <person name="Mori H."/>
        </authorList>
    </citation>
    <scope>NUCLEOTIDE SEQUENCE [LARGE SCALE GENOMIC DNA]</scope>
    <source>
        <strain evidence="6">5BBH33</strain>
    </source>
</reference>